<accession>A0ABT3D055</accession>
<keyword evidence="1" id="KW-0472">Membrane</keyword>
<proteinExistence type="predicted"/>
<evidence type="ECO:0000313" key="3">
    <source>
        <dbReference type="Proteomes" id="UP001300692"/>
    </source>
</evidence>
<protein>
    <recommendedName>
        <fullName evidence="4">DUF3278 domain-containing protein</fullName>
    </recommendedName>
</protein>
<keyword evidence="1" id="KW-0812">Transmembrane</keyword>
<feature type="transmembrane region" description="Helical" evidence="1">
    <location>
        <begin position="53"/>
        <end position="86"/>
    </location>
</feature>
<feature type="transmembrane region" description="Helical" evidence="1">
    <location>
        <begin position="122"/>
        <end position="140"/>
    </location>
</feature>
<sequence>MKDLDIKEIWKSGDGKERFEYSEEAIQAIIKQGPQNIVSRFVKTLNFEKWANLIVLSAASVFLFIETYWVFGVFMLILDFCFYFYYRNLIKKLDQKSIGNNVVQYLHEVHGNICRFIRHFKITLFVIAVASFAFGFYQGYSKYEGVEDMMSHVSIYRWVAAFSVIAVSLVVAYFVFYYMYGKKAKQIKEMIESLDEMG</sequence>
<feature type="transmembrane region" description="Helical" evidence="1">
    <location>
        <begin position="155"/>
        <end position="180"/>
    </location>
</feature>
<gene>
    <name evidence="2" type="ORF">N7U62_19355</name>
</gene>
<comment type="caution">
    <text evidence="2">The sequence shown here is derived from an EMBL/GenBank/DDBJ whole genome shotgun (WGS) entry which is preliminary data.</text>
</comment>
<dbReference type="EMBL" id="JAOYOD010000001">
    <property type="protein sequence ID" value="MCV9388843.1"/>
    <property type="molecule type" value="Genomic_DNA"/>
</dbReference>
<name>A0ABT3D055_9BACT</name>
<evidence type="ECO:0008006" key="4">
    <source>
        <dbReference type="Google" id="ProtNLM"/>
    </source>
</evidence>
<keyword evidence="3" id="KW-1185">Reference proteome</keyword>
<keyword evidence="1" id="KW-1133">Transmembrane helix</keyword>
<reference evidence="2 3" key="1">
    <citation type="submission" date="2022-10" db="EMBL/GenBank/DDBJ databases">
        <title>Comparative genomics and taxonomic characterization of three novel marine species of genus Reichenbachiella exhibiting antioxidant and polysaccharide degradation activities.</title>
        <authorList>
            <person name="Muhammad N."/>
            <person name="Lee Y.-J."/>
            <person name="Ko J."/>
            <person name="Kim S.-G."/>
        </authorList>
    </citation>
    <scope>NUCLEOTIDE SEQUENCE [LARGE SCALE GENOMIC DNA]</scope>
    <source>
        <strain evidence="2 3">ABR2-5</strain>
    </source>
</reference>
<dbReference type="RefSeq" id="WP_264139732.1">
    <property type="nucleotide sequence ID" value="NZ_JAOYOD010000001.1"/>
</dbReference>
<dbReference type="Proteomes" id="UP001300692">
    <property type="component" value="Unassembled WGS sequence"/>
</dbReference>
<organism evidence="2 3">
    <name type="scientific">Reichenbachiella ulvae</name>
    <dbReference type="NCBI Taxonomy" id="2980104"/>
    <lineage>
        <taxon>Bacteria</taxon>
        <taxon>Pseudomonadati</taxon>
        <taxon>Bacteroidota</taxon>
        <taxon>Cytophagia</taxon>
        <taxon>Cytophagales</taxon>
        <taxon>Reichenbachiellaceae</taxon>
        <taxon>Reichenbachiella</taxon>
    </lineage>
</organism>
<evidence type="ECO:0000313" key="2">
    <source>
        <dbReference type="EMBL" id="MCV9388843.1"/>
    </source>
</evidence>
<evidence type="ECO:0000256" key="1">
    <source>
        <dbReference type="SAM" id="Phobius"/>
    </source>
</evidence>